<dbReference type="EMBL" id="BLAF01000010">
    <property type="protein sequence ID" value="GES19181.1"/>
    <property type="molecule type" value="Genomic_DNA"/>
</dbReference>
<keyword evidence="3" id="KW-1185">Reference proteome</keyword>
<dbReference type="InterPro" id="IPR027417">
    <property type="entry name" value="P-loop_NTPase"/>
</dbReference>
<protein>
    <submittedName>
        <fullName evidence="2">GTPase</fullName>
    </submittedName>
</protein>
<organism evidence="2 3">
    <name type="scientific">Acrocarpospora pleiomorpha</name>
    <dbReference type="NCBI Taxonomy" id="90975"/>
    <lineage>
        <taxon>Bacteria</taxon>
        <taxon>Bacillati</taxon>
        <taxon>Actinomycetota</taxon>
        <taxon>Actinomycetes</taxon>
        <taxon>Streptosporangiales</taxon>
        <taxon>Streptosporangiaceae</taxon>
        <taxon>Acrocarpospora</taxon>
    </lineage>
</organism>
<accession>A0A5M3XHP2</accession>
<dbReference type="OrthoDB" id="9802035at2"/>
<sequence>MLDRPLRAAIVGDVNVGKSTLVNALLRHRIVVTHHAENTAWNWWFQAAGPDGPRIRVIRRDRPGEDTYKITDSAEVAALPAASVEKVIAELDEPVLADLTIIDTPGLHSQVQENSGRTADLLGVHPRGEQETLAGVGKADVLIYVSDQLPGSSDAERIAGGFRRLGVGSIKTPVDILLVFAQVDKLGFKSQNPLARAAEIAAAHRPEWESVAWNVKPVIAQLAQTARCGVLDASLLGALRKLAALPKGREAACRSVDMLVRRLNTQVDESGAKDLWQNLLPYGLSLGFALADRGELTAENLAAALEKASGIAALESVINDIFRRRQGLLRSAIAMRRLSHAAFADGDTRTLSRIEDMYASAYGRELRDLNDLRTASDQNTPLRPGQREELRVLFSGDYAGTPGEAAKAAVRWLRPANVPGTPPVLRTLALHAAAAYGRLAESKESR</sequence>
<dbReference type="SUPFAM" id="SSF52540">
    <property type="entry name" value="P-loop containing nucleoside triphosphate hydrolases"/>
    <property type="match status" value="1"/>
</dbReference>
<evidence type="ECO:0000259" key="1">
    <source>
        <dbReference type="Pfam" id="PF01926"/>
    </source>
</evidence>
<feature type="domain" description="G" evidence="1">
    <location>
        <begin position="8"/>
        <end position="151"/>
    </location>
</feature>
<dbReference type="Pfam" id="PF01926">
    <property type="entry name" value="MMR_HSR1"/>
    <property type="match status" value="1"/>
</dbReference>
<dbReference type="GO" id="GO:0005525">
    <property type="term" value="F:GTP binding"/>
    <property type="evidence" value="ECO:0007669"/>
    <property type="project" value="InterPro"/>
</dbReference>
<dbReference type="Gene3D" id="3.40.50.300">
    <property type="entry name" value="P-loop containing nucleotide triphosphate hydrolases"/>
    <property type="match status" value="1"/>
</dbReference>
<dbReference type="AlphaFoldDB" id="A0A5M3XHP2"/>
<proteinExistence type="predicted"/>
<gene>
    <name evidence="2" type="ORF">Aple_020770</name>
</gene>
<evidence type="ECO:0000313" key="2">
    <source>
        <dbReference type="EMBL" id="GES19181.1"/>
    </source>
</evidence>
<dbReference type="InterPro" id="IPR006073">
    <property type="entry name" value="GTP-bd"/>
</dbReference>
<dbReference type="RefSeq" id="WP_155344281.1">
    <property type="nucleotide sequence ID" value="NZ_BAAAHM010000018.1"/>
</dbReference>
<comment type="caution">
    <text evidence="2">The sequence shown here is derived from an EMBL/GenBank/DDBJ whole genome shotgun (WGS) entry which is preliminary data.</text>
</comment>
<reference evidence="2 3" key="1">
    <citation type="submission" date="2019-10" db="EMBL/GenBank/DDBJ databases">
        <title>Whole genome shotgun sequence of Acrocarpospora pleiomorpha NBRC 16267.</title>
        <authorList>
            <person name="Ichikawa N."/>
            <person name="Kimura A."/>
            <person name="Kitahashi Y."/>
            <person name="Komaki H."/>
            <person name="Oguchi A."/>
        </authorList>
    </citation>
    <scope>NUCLEOTIDE SEQUENCE [LARGE SCALE GENOMIC DNA]</scope>
    <source>
        <strain evidence="2 3">NBRC 16267</strain>
    </source>
</reference>
<dbReference type="Proteomes" id="UP000377595">
    <property type="component" value="Unassembled WGS sequence"/>
</dbReference>
<name>A0A5M3XHP2_9ACTN</name>
<evidence type="ECO:0000313" key="3">
    <source>
        <dbReference type="Proteomes" id="UP000377595"/>
    </source>
</evidence>